<dbReference type="Proteomes" id="UP000176700">
    <property type="component" value="Unassembled WGS sequence"/>
</dbReference>
<feature type="transmembrane region" description="Helical" evidence="8">
    <location>
        <begin position="22"/>
        <end position="41"/>
    </location>
</feature>
<dbReference type="EMBL" id="MHNI01000014">
    <property type="protein sequence ID" value="OGZ42665.1"/>
    <property type="molecule type" value="Genomic_DNA"/>
</dbReference>
<evidence type="ECO:0000256" key="5">
    <source>
        <dbReference type="ARBA" id="ARBA00022692"/>
    </source>
</evidence>
<keyword evidence="7 8" id="KW-0472">Membrane</keyword>
<accession>A0A1G2FX57</accession>
<evidence type="ECO:0000256" key="1">
    <source>
        <dbReference type="ARBA" id="ARBA00004651"/>
    </source>
</evidence>
<reference evidence="10 11" key="1">
    <citation type="journal article" date="2016" name="Nat. Commun.">
        <title>Thousands of microbial genomes shed light on interconnected biogeochemical processes in an aquifer system.</title>
        <authorList>
            <person name="Anantharaman K."/>
            <person name="Brown C.T."/>
            <person name="Hug L.A."/>
            <person name="Sharon I."/>
            <person name="Castelle C.J."/>
            <person name="Probst A.J."/>
            <person name="Thomas B.C."/>
            <person name="Singh A."/>
            <person name="Wilkins M.J."/>
            <person name="Karaoz U."/>
            <person name="Brodie E.L."/>
            <person name="Williams K.H."/>
            <person name="Hubbard S.S."/>
            <person name="Banfield J.F."/>
        </authorList>
    </citation>
    <scope>NUCLEOTIDE SEQUENCE [LARGE SCALE GENOMIC DNA]</scope>
</reference>
<feature type="transmembrane region" description="Helical" evidence="8">
    <location>
        <begin position="404"/>
        <end position="427"/>
    </location>
</feature>
<comment type="subcellular location">
    <subcellularLocation>
        <location evidence="1">Cell membrane</location>
        <topology evidence="1">Multi-pass membrane protein</topology>
    </subcellularLocation>
</comment>
<keyword evidence="3" id="KW-0328">Glycosyltransferase</keyword>
<dbReference type="AlphaFoldDB" id="A0A1G2FX57"/>
<protein>
    <recommendedName>
        <fullName evidence="9">Glycosyltransferase RgtA/B/C/D-like domain-containing protein</fullName>
    </recommendedName>
</protein>
<keyword evidence="5 8" id="KW-0812">Transmembrane</keyword>
<proteinExistence type="predicted"/>
<evidence type="ECO:0000313" key="11">
    <source>
        <dbReference type="Proteomes" id="UP000176700"/>
    </source>
</evidence>
<evidence type="ECO:0000256" key="6">
    <source>
        <dbReference type="ARBA" id="ARBA00022989"/>
    </source>
</evidence>
<evidence type="ECO:0000259" key="9">
    <source>
        <dbReference type="Pfam" id="PF13231"/>
    </source>
</evidence>
<dbReference type="PANTHER" id="PTHR33908">
    <property type="entry name" value="MANNOSYLTRANSFERASE YKCB-RELATED"/>
    <property type="match status" value="1"/>
</dbReference>
<dbReference type="InterPro" id="IPR038731">
    <property type="entry name" value="RgtA/B/C-like"/>
</dbReference>
<evidence type="ECO:0000256" key="7">
    <source>
        <dbReference type="ARBA" id="ARBA00023136"/>
    </source>
</evidence>
<organism evidence="10 11">
    <name type="scientific">Candidatus Ryanbacteria bacterium RIFCSPHIGHO2_01_45_13</name>
    <dbReference type="NCBI Taxonomy" id="1802112"/>
    <lineage>
        <taxon>Bacteria</taxon>
        <taxon>Candidatus Ryaniibacteriota</taxon>
    </lineage>
</organism>
<feature type="transmembrane region" description="Helical" evidence="8">
    <location>
        <begin position="217"/>
        <end position="236"/>
    </location>
</feature>
<feature type="transmembrane region" description="Helical" evidence="8">
    <location>
        <begin position="158"/>
        <end position="175"/>
    </location>
</feature>
<evidence type="ECO:0000256" key="8">
    <source>
        <dbReference type="SAM" id="Phobius"/>
    </source>
</evidence>
<gene>
    <name evidence="10" type="ORF">A2W41_02875</name>
</gene>
<evidence type="ECO:0000256" key="2">
    <source>
        <dbReference type="ARBA" id="ARBA00022475"/>
    </source>
</evidence>
<feature type="domain" description="Glycosyltransferase RgtA/B/C/D-like" evidence="9">
    <location>
        <begin position="84"/>
        <end position="231"/>
    </location>
</feature>
<evidence type="ECO:0000256" key="4">
    <source>
        <dbReference type="ARBA" id="ARBA00022679"/>
    </source>
</evidence>
<dbReference type="InterPro" id="IPR050297">
    <property type="entry name" value="LipidA_mod_glycosyltrf_83"/>
</dbReference>
<comment type="caution">
    <text evidence="10">The sequence shown here is derived from an EMBL/GenBank/DDBJ whole genome shotgun (WGS) entry which is preliminary data.</text>
</comment>
<feature type="transmembrane region" description="Helical" evidence="8">
    <location>
        <begin position="97"/>
        <end position="120"/>
    </location>
</feature>
<keyword evidence="6 8" id="KW-1133">Transmembrane helix</keyword>
<dbReference type="GO" id="GO:0016763">
    <property type="term" value="F:pentosyltransferase activity"/>
    <property type="evidence" value="ECO:0007669"/>
    <property type="project" value="TreeGrafter"/>
</dbReference>
<dbReference type="GO" id="GO:0009103">
    <property type="term" value="P:lipopolysaccharide biosynthetic process"/>
    <property type="evidence" value="ECO:0007669"/>
    <property type="project" value="UniProtKB-ARBA"/>
</dbReference>
<dbReference type="PANTHER" id="PTHR33908:SF11">
    <property type="entry name" value="MEMBRANE PROTEIN"/>
    <property type="match status" value="1"/>
</dbReference>
<evidence type="ECO:0000256" key="3">
    <source>
        <dbReference type="ARBA" id="ARBA00022676"/>
    </source>
</evidence>
<keyword evidence="4" id="KW-0808">Transferase</keyword>
<dbReference type="Pfam" id="PF13231">
    <property type="entry name" value="PMT_2"/>
    <property type="match status" value="1"/>
</dbReference>
<sequence length="463" mass="51602">MICAVRAGFADMASAMNRELKLFFFVVAAKIVLLAAVLLVFGESRLIWSDSATYIAIGRNIFEGHGFSTTDTDRVIFTPNSIRTPLYPFIVGLFETYIPHGLVVVSFLQAVAAGFIALLVYKLGLLFFSPKWALLTALAVSFEPLISSIHILILPETFLVLFLLIFIFFFLRYFTEQYAKNLYISAVALALAVYVKPVALYLFFVPCIFLLFQKRGVVKMFLFLVILFVLLAPWMARNKAVVGTFDMTTDDTGNLCGWEMVGILAAKYRIDSSDFTTLYALPEYATAKSKCTSTVFALTMFLTEYPSHFLKTSILSAAALLTNDGYSGAFFKKPPDQQTKIHHNYLTPAVFTNTDWRAKISAAAGELTVVELAVVIAGKVFWTFIAIMSVFGAMRLVFIEKSSLAVFLLLVVLYFITVTVTSTGFGVGARLRYPIDPLLLLFAVYRLRNIQSLRAYGGYSQKT</sequence>
<feature type="transmembrane region" description="Helical" evidence="8">
    <location>
        <begin position="182"/>
        <end position="211"/>
    </location>
</feature>
<name>A0A1G2FX57_9BACT</name>
<keyword evidence="2" id="KW-1003">Cell membrane</keyword>
<dbReference type="GO" id="GO:0005886">
    <property type="term" value="C:plasma membrane"/>
    <property type="evidence" value="ECO:0007669"/>
    <property type="project" value="UniProtKB-SubCell"/>
</dbReference>
<evidence type="ECO:0000313" key="10">
    <source>
        <dbReference type="EMBL" id="OGZ42665.1"/>
    </source>
</evidence>
<feature type="transmembrane region" description="Helical" evidence="8">
    <location>
        <begin position="380"/>
        <end position="398"/>
    </location>
</feature>